<gene>
    <name evidence="1" type="ORF">SAPINGB_P004462</name>
</gene>
<sequence length="202" mass="23151">MSNNSKKPIVINLDSANKAYTRIIIVESFPERESILSPSIIINSGSALIKQTMITTDSSSNTTDPFEDAIEIKFPNKKNTWEYESTFGRSKFRFIGLVIGDENDNENENEKEIIIIPRDLAEIWIFEDDYCISGLRFIPRGNPLELYDSEVTHMGSYATAKWDNSISLLEDQLKMTLVETEVYLRVKLQNDMEKNKELGKLL</sequence>
<dbReference type="GeneID" id="43583277"/>
<evidence type="ECO:0000313" key="1">
    <source>
        <dbReference type="EMBL" id="VVT55170.1"/>
    </source>
</evidence>
<proteinExistence type="predicted"/>
<dbReference type="RefSeq" id="XP_031855068.1">
    <property type="nucleotide sequence ID" value="XM_031999177.1"/>
</dbReference>
<reference evidence="1 2" key="1">
    <citation type="submission" date="2019-09" db="EMBL/GenBank/DDBJ databases">
        <authorList>
            <person name="Brejova B."/>
        </authorList>
    </citation>
    <scope>NUCLEOTIDE SEQUENCE [LARGE SCALE GENOMIC DNA]</scope>
</reference>
<dbReference type="AlphaFoldDB" id="A0A5E8BZP9"/>
<dbReference type="EMBL" id="CABVLU010000003">
    <property type="protein sequence ID" value="VVT55170.1"/>
    <property type="molecule type" value="Genomic_DNA"/>
</dbReference>
<accession>A0A5E8BZP9</accession>
<protein>
    <submittedName>
        <fullName evidence="1">Uncharacterized protein</fullName>
    </submittedName>
</protein>
<dbReference type="Proteomes" id="UP000398389">
    <property type="component" value="Unassembled WGS sequence"/>
</dbReference>
<organism evidence="1 2">
    <name type="scientific">Magnusiomyces paraingens</name>
    <dbReference type="NCBI Taxonomy" id="2606893"/>
    <lineage>
        <taxon>Eukaryota</taxon>
        <taxon>Fungi</taxon>
        <taxon>Dikarya</taxon>
        <taxon>Ascomycota</taxon>
        <taxon>Saccharomycotina</taxon>
        <taxon>Dipodascomycetes</taxon>
        <taxon>Dipodascales</taxon>
        <taxon>Dipodascaceae</taxon>
        <taxon>Magnusiomyces</taxon>
    </lineage>
</organism>
<keyword evidence="2" id="KW-1185">Reference proteome</keyword>
<evidence type="ECO:0000313" key="2">
    <source>
        <dbReference type="Proteomes" id="UP000398389"/>
    </source>
</evidence>
<name>A0A5E8BZP9_9ASCO</name>